<evidence type="ECO:0000256" key="3">
    <source>
        <dbReference type="ARBA" id="ARBA00022553"/>
    </source>
</evidence>
<evidence type="ECO:0000259" key="8">
    <source>
        <dbReference type="PROSITE" id="PS50113"/>
    </source>
</evidence>
<dbReference type="PANTHER" id="PTHR43304:SF1">
    <property type="entry name" value="PAC DOMAIN-CONTAINING PROTEIN"/>
    <property type="match status" value="1"/>
</dbReference>
<dbReference type="SUPFAM" id="SSF47384">
    <property type="entry name" value="Homodimeric domain of signal transducing histidine kinase"/>
    <property type="match status" value="1"/>
</dbReference>
<dbReference type="OrthoDB" id="7313492at2"/>
<evidence type="ECO:0000259" key="7">
    <source>
        <dbReference type="PROSITE" id="PS50109"/>
    </source>
</evidence>
<sequence length="682" mass="75993">MDIRNNREKTKAQLEAELHAMSMELAALRRQTPEAMAEAQRHMAGTLHNLHVHQEELRTQNEQLRQAQDNIEKVSHRYQDLFEYSPAGYFIIDDKLTVIDANIAGMGMLARTKSRITGKPFLLFVEKDSRHDLDAHFATVRSVGRASSELWLSPDQRPPFPVILESVRLGEGWGDGWRCLSTALDITSRKQAEIALQESETRFRAIFEQSPLAIQIVDAASVPRMSNRSWVKLWGQTVTAPTAEGGHPVLDRIGAERLLSEGLAGRSLEIPAIHVTVDTGRGEERWVHGYAYPIRGRNDSVPEVVLVHEDITEQKRSERELQISQSLINALLNASIDAIMLFKIDGAILAANTVMAERFCTTVECLLGDCVWTLLPPDLAESRRQACLGVLESGIPAHVLDHQGELFLDNFIFPVTGPDGRIDKLAVFSRDISDQKRAEAKITSYVAEIERSNSELEQFAYVASHDLREPLRMVSSYLSLLERRYGALLDQDGHDFIGYARDGAKRMDQLVLGLLEFSRITRHGDPITAMPVLPAIQLALTNLGMGVSECGAAIHIDESLLSCGIMGDPVQIMRLFQNLIGNALKYRKSEVAPAISIGGRLRDGGWEFSISDNGIGIATEYFERIFGIFQRLHTRDQYEGTGIGLAICKKIVERHGGSIWLESQPDMGTTFFFTLQGGSIKT</sequence>
<dbReference type="InterPro" id="IPR035965">
    <property type="entry name" value="PAS-like_dom_sf"/>
</dbReference>
<dbReference type="Gene3D" id="1.10.287.130">
    <property type="match status" value="1"/>
</dbReference>
<dbReference type="SMART" id="SM00091">
    <property type="entry name" value="PAS"/>
    <property type="match status" value="3"/>
</dbReference>
<dbReference type="InterPro" id="IPR052162">
    <property type="entry name" value="Sensor_kinase/Photoreceptor"/>
</dbReference>
<dbReference type="PROSITE" id="PS50113">
    <property type="entry name" value="PAC"/>
    <property type="match status" value="2"/>
</dbReference>
<dbReference type="SUPFAM" id="SSF55785">
    <property type="entry name" value="PYP-like sensor domain (PAS domain)"/>
    <property type="match status" value="3"/>
</dbReference>
<comment type="caution">
    <text evidence="9">The sequence shown here is derived from an EMBL/GenBank/DDBJ whole genome shotgun (WGS) entry which is preliminary data.</text>
</comment>
<dbReference type="InterPro" id="IPR003594">
    <property type="entry name" value="HATPase_dom"/>
</dbReference>
<dbReference type="InterPro" id="IPR013656">
    <property type="entry name" value="PAS_4"/>
</dbReference>
<dbReference type="CDD" id="cd00082">
    <property type="entry name" value="HisKA"/>
    <property type="match status" value="1"/>
</dbReference>
<evidence type="ECO:0000256" key="1">
    <source>
        <dbReference type="ARBA" id="ARBA00000085"/>
    </source>
</evidence>
<dbReference type="AlphaFoldDB" id="A0A0C2Z0V4"/>
<dbReference type="InterPro" id="IPR036890">
    <property type="entry name" value="HATPase_C_sf"/>
</dbReference>
<keyword evidence="4" id="KW-0808">Transferase</keyword>
<dbReference type="Pfam" id="PF00512">
    <property type="entry name" value="HisKA"/>
    <property type="match status" value="1"/>
</dbReference>
<name>A0A0C2Z0V4_PARME</name>
<evidence type="ECO:0000256" key="2">
    <source>
        <dbReference type="ARBA" id="ARBA00012438"/>
    </source>
</evidence>
<dbReference type="InterPro" id="IPR003661">
    <property type="entry name" value="HisK_dim/P_dom"/>
</dbReference>
<keyword evidence="6" id="KW-0175">Coiled coil</keyword>
<dbReference type="EC" id="2.7.13.3" evidence="2"/>
<dbReference type="FunFam" id="3.30.565.10:FF:000006">
    <property type="entry name" value="Sensor histidine kinase WalK"/>
    <property type="match status" value="1"/>
</dbReference>
<dbReference type="InterPro" id="IPR005467">
    <property type="entry name" value="His_kinase_dom"/>
</dbReference>
<keyword evidence="5 9" id="KW-0418">Kinase</keyword>
<dbReference type="NCBIfam" id="TIGR00229">
    <property type="entry name" value="sensory_box"/>
    <property type="match status" value="3"/>
</dbReference>
<comment type="catalytic activity">
    <reaction evidence="1">
        <text>ATP + protein L-histidine = ADP + protein N-phospho-L-histidine.</text>
        <dbReference type="EC" id="2.7.13.3"/>
    </reaction>
</comment>
<dbReference type="SMART" id="SM00388">
    <property type="entry name" value="HisKA"/>
    <property type="match status" value="1"/>
</dbReference>
<dbReference type="Gene3D" id="3.30.565.10">
    <property type="entry name" value="Histidine kinase-like ATPase, C-terminal domain"/>
    <property type="match status" value="1"/>
</dbReference>
<feature type="domain" description="PAC" evidence="8">
    <location>
        <begin position="393"/>
        <end position="444"/>
    </location>
</feature>
<dbReference type="InterPro" id="IPR000014">
    <property type="entry name" value="PAS"/>
</dbReference>
<dbReference type="Proteomes" id="UP000031971">
    <property type="component" value="Unassembled WGS sequence"/>
</dbReference>
<dbReference type="SMART" id="SM00387">
    <property type="entry name" value="HATPase_c"/>
    <property type="match status" value="1"/>
</dbReference>
<dbReference type="STRING" id="272627.CCC_03133"/>
<dbReference type="Pfam" id="PF08448">
    <property type="entry name" value="PAS_4"/>
    <property type="match status" value="1"/>
</dbReference>
<dbReference type="GO" id="GO:0000155">
    <property type="term" value="F:phosphorelay sensor kinase activity"/>
    <property type="evidence" value="ECO:0007669"/>
    <property type="project" value="InterPro"/>
</dbReference>
<organism evidence="9 10">
    <name type="scientific">Paramagnetospirillum magnetotacticum MS-1</name>
    <dbReference type="NCBI Taxonomy" id="272627"/>
    <lineage>
        <taxon>Bacteria</taxon>
        <taxon>Pseudomonadati</taxon>
        <taxon>Pseudomonadota</taxon>
        <taxon>Alphaproteobacteria</taxon>
        <taxon>Rhodospirillales</taxon>
        <taxon>Magnetospirillaceae</taxon>
        <taxon>Paramagnetospirillum</taxon>
    </lineage>
</organism>
<feature type="domain" description="Histidine kinase" evidence="7">
    <location>
        <begin position="462"/>
        <end position="679"/>
    </location>
</feature>
<dbReference type="SUPFAM" id="SSF55874">
    <property type="entry name" value="ATPase domain of HSP90 chaperone/DNA topoisomerase II/histidine kinase"/>
    <property type="match status" value="1"/>
</dbReference>
<accession>A0A0C2Z0V4</accession>
<evidence type="ECO:0000313" key="10">
    <source>
        <dbReference type="Proteomes" id="UP000031971"/>
    </source>
</evidence>
<dbReference type="InterPro" id="IPR036097">
    <property type="entry name" value="HisK_dim/P_sf"/>
</dbReference>
<feature type="coiled-coil region" evidence="6">
    <location>
        <begin position="4"/>
        <end position="77"/>
    </location>
</feature>
<evidence type="ECO:0000256" key="6">
    <source>
        <dbReference type="SAM" id="Coils"/>
    </source>
</evidence>
<evidence type="ECO:0000256" key="5">
    <source>
        <dbReference type="ARBA" id="ARBA00022777"/>
    </source>
</evidence>
<evidence type="ECO:0000256" key="4">
    <source>
        <dbReference type="ARBA" id="ARBA00022679"/>
    </source>
</evidence>
<evidence type="ECO:0000313" key="9">
    <source>
        <dbReference type="EMBL" id="KIM00531.1"/>
    </source>
</evidence>
<dbReference type="InterPro" id="IPR004358">
    <property type="entry name" value="Sig_transdc_His_kin-like_C"/>
</dbReference>
<feature type="domain" description="PAC" evidence="8">
    <location>
        <begin position="266"/>
        <end position="323"/>
    </location>
</feature>
<reference evidence="9 10" key="1">
    <citation type="submission" date="2015-01" db="EMBL/GenBank/DDBJ databases">
        <title>Genome Sequence of Magnetospirillum magnetotacticum Strain MS-1.</title>
        <authorList>
            <person name="Marinov G.K."/>
            <person name="Smalley M.D."/>
            <person name="DeSalvo G."/>
        </authorList>
    </citation>
    <scope>NUCLEOTIDE SEQUENCE [LARGE SCALE GENOMIC DNA]</scope>
    <source>
        <strain evidence="9 10">MS-1</strain>
    </source>
</reference>
<dbReference type="Pfam" id="PF13426">
    <property type="entry name" value="PAS_9"/>
    <property type="match status" value="2"/>
</dbReference>
<keyword evidence="3" id="KW-0597">Phosphoprotein</keyword>
<dbReference type="PRINTS" id="PR00344">
    <property type="entry name" value="BCTRLSENSOR"/>
</dbReference>
<gene>
    <name evidence="9" type="ORF">CCC_03133</name>
</gene>
<dbReference type="Gene3D" id="3.30.450.20">
    <property type="entry name" value="PAS domain"/>
    <property type="match status" value="3"/>
</dbReference>
<dbReference type="InterPro" id="IPR000700">
    <property type="entry name" value="PAS-assoc_C"/>
</dbReference>
<dbReference type="Pfam" id="PF02518">
    <property type="entry name" value="HATPase_c"/>
    <property type="match status" value="1"/>
</dbReference>
<dbReference type="CDD" id="cd00130">
    <property type="entry name" value="PAS"/>
    <property type="match status" value="1"/>
</dbReference>
<protein>
    <recommendedName>
        <fullName evidence="2">histidine kinase</fullName>
        <ecNumber evidence="2">2.7.13.3</ecNumber>
    </recommendedName>
</protein>
<dbReference type="PANTHER" id="PTHR43304">
    <property type="entry name" value="PHYTOCHROME-LIKE PROTEIN CPH1"/>
    <property type="match status" value="1"/>
</dbReference>
<dbReference type="EMBL" id="JXSL01000009">
    <property type="protein sequence ID" value="KIM00531.1"/>
    <property type="molecule type" value="Genomic_DNA"/>
</dbReference>
<proteinExistence type="predicted"/>
<dbReference type="PROSITE" id="PS50109">
    <property type="entry name" value="HIS_KIN"/>
    <property type="match status" value="1"/>
</dbReference>
<keyword evidence="10" id="KW-1185">Reference proteome</keyword>